<reference evidence="1 2" key="1">
    <citation type="submission" date="2018-05" db="EMBL/GenBank/DDBJ databases">
        <title>Genomic Encyclopedia of Type Strains, Phase IV (KMG-IV): sequencing the most valuable type-strain genomes for metagenomic binning, comparative biology and taxonomic classification.</title>
        <authorList>
            <person name="Goeker M."/>
        </authorList>
    </citation>
    <scope>NUCLEOTIDE SEQUENCE [LARGE SCALE GENOMIC DNA]</scope>
    <source>
        <strain evidence="1 2">DSM 25134</strain>
    </source>
</reference>
<evidence type="ECO:0000313" key="1">
    <source>
        <dbReference type="EMBL" id="PXX45943.1"/>
    </source>
</evidence>
<gene>
    <name evidence="1" type="ORF">DFR38_11041</name>
</gene>
<organism evidence="1 2">
    <name type="scientific">Aquitalea magnusonii</name>
    <dbReference type="NCBI Taxonomy" id="332411"/>
    <lineage>
        <taxon>Bacteria</taxon>
        <taxon>Pseudomonadati</taxon>
        <taxon>Pseudomonadota</taxon>
        <taxon>Betaproteobacteria</taxon>
        <taxon>Neisseriales</taxon>
        <taxon>Chromobacteriaceae</taxon>
        <taxon>Aquitalea</taxon>
    </lineage>
</organism>
<dbReference type="EMBL" id="QJKC01000010">
    <property type="protein sequence ID" value="PXX45943.1"/>
    <property type="molecule type" value="Genomic_DNA"/>
</dbReference>
<comment type="caution">
    <text evidence="1">The sequence shown here is derived from an EMBL/GenBank/DDBJ whole genome shotgun (WGS) entry which is preliminary data.</text>
</comment>
<dbReference type="AlphaFoldDB" id="A0A318JF48"/>
<protein>
    <submittedName>
        <fullName evidence="1">Uncharacterized protein</fullName>
    </submittedName>
</protein>
<keyword evidence="2" id="KW-1185">Reference proteome</keyword>
<sequence length="134" mass="15315">MHQQTEELIEILQEAIEGLTDRDIVDMDLCQIGLAFFPRMRRAVASPCFVNGTWHVDSEIRTGWQALYGVGYPVYGLQVLTLLDNEMISQAIEAPRQTIDDDAWLRKTAAVIRRELSRSLHHAVNRLLDDITTH</sequence>
<accession>A0A318JF48</accession>
<proteinExistence type="predicted"/>
<dbReference type="RefSeq" id="WP_110313447.1">
    <property type="nucleotide sequence ID" value="NZ_LNQU01000002.1"/>
</dbReference>
<name>A0A318JF48_9NEIS</name>
<dbReference type="Proteomes" id="UP000248395">
    <property type="component" value="Unassembled WGS sequence"/>
</dbReference>
<evidence type="ECO:0000313" key="2">
    <source>
        <dbReference type="Proteomes" id="UP000248395"/>
    </source>
</evidence>